<evidence type="ECO:0000313" key="2">
    <source>
        <dbReference type="EMBL" id="KAK4040424.1"/>
    </source>
</evidence>
<comment type="caution">
    <text evidence="2">The sequence shown here is derived from an EMBL/GenBank/DDBJ whole genome shotgun (WGS) entry which is preliminary data.</text>
</comment>
<name>A0AAN6PJY4_9PEZI</name>
<accession>A0AAN6PJY4</accession>
<evidence type="ECO:0000256" key="1">
    <source>
        <dbReference type="SAM" id="SignalP"/>
    </source>
</evidence>
<feature type="signal peptide" evidence="1">
    <location>
        <begin position="1"/>
        <end position="21"/>
    </location>
</feature>
<organism evidence="2 3">
    <name type="scientific">Parachaetomium inaequale</name>
    <dbReference type="NCBI Taxonomy" id="2588326"/>
    <lineage>
        <taxon>Eukaryota</taxon>
        <taxon>Fungi</taxon>
        <taxon>Dikarya</taxon>
        <taxon>Ascomycota</taxon>
        <taxon>Pezizomycotina</taxon>
        <taxon>Sordariomycetes</taxon>
        <taxon>Sordariomycetidae</taxon>
        <taxon>Sordariales</taxon>
        <taxon>Chaetomiaceae</taxon>
        <taxon>Parachaetomium</taxon>
    </lineage>
</organism>
<dbReference type="AlphaFoldDB" id="A0AAN6PJY4"/>
<dbReference type="EMBL" id="MU854377">
    <property type="protein sequence ID" value="KAK4040424.1"/>
    <property type="molecule type" value="Genomic_DNA"/>
</dbReference>
<keyword evidence="1" id="KW-0732">Signal</keyword>
<feature type="chain" id="PRO_5043029700" evidence="1">
    <location>
        <begin position="22"/>
        <end position="96"/>
    </location>
</feature>
<gene>
    <name evidence="2" type="ORF">C8A01DRAFT_35566</name>
</gene>
<evidence type="ECO:0000313" key="3">
    <source>
        <dbReference type="Proteomes" id="UP001303115"/>
    </source>
</evidence>
<dbReference type="Proteomes" id="UP001303115">
    <property type="component" value="Unassembled WGS sequence"/>
</dbReference>
<proteinExistence type="predicted"/>
<reference evidence="3" key="1">
    <citation type="journal article" date="2023" name="Mol. Phylogenet. Evol.">
        <title>Genome-scale phylogeny and comparative genomics of the fungal order Sordariales.</title>
        <authorList>
            <person name="Hensen N."/>
            <person name="Bonometti L."/>
            <person name="Westerberg I."/>
            <person name="Brannstrom I.O."/>
            <person name="Guillou S."/>
            <person name="Cros-Aarteil S."/>
            <person name="Calhoun S."/>
            <person name="Haridas S."/>
            <person name="Kuo A."/>
            <person name="Mondo S."/>
            <person name="Pangilinan J."/>
            <person name="Riley R."/>
            <person name="LaButti K."/>
            <person name="Andreopoulos B."/>
            <person name="Lipzen A."/>
            <person name="Chen C."/>
            <person name="Yan M."/>
            <person name="Daum C."/>
            <person name="Ng V."/>
            <person name="Clum A."/>
            <person name="Steindorff A."/>
            <person name="Ohm R.A."/>
            <person name="Martin F."/>
            <person name="Silar P."/>
            <person name="Natvig D.O."/>
            <person name="Lalanne C."/>
            <person name="Gautier V."/>
            <person name="Ament-Velasquez S.L."/>
            <person name="Kruys A."/>
            <person name="Hutchinson M.I."/>
            <person name="Powell A.J."/>
            <person name="Barry K."/>
            <person name="Miller A.N."/>
            <person name="Grigoriev I.V."/>
            <person name="Debuchy R."/>
            <person name="Gladieux P."/>
            <person name="Hiltunen Thoren M."/>
            <person name="Johannesson H."/>
        </authorList>
    </citation>
    <scope>NUCLEOTIDE SEQUENCE [LARGE SCALE GENOMIC DNA]</scope>
    <source>
        <strain evidence="3">CBS 284.82</strain>
    </source>
</reference>
<protein>
    <submittedName>
        <fullName evidence="2">Uncharacterized protein</fullName>
    </submittedName>
</protein>
<sequence length="96" mass="10408">MVKLSTINLAVVCALPSLATAAKCTNGLYYCGYNLKKKGDYVGEMYAENKRVGAPTDNISLWYTLYYCGAGGDGWIRFIGNCDKCYDGGAGQSDYC</sequence>
<keyword evidence="3" id="KW-1185">Reference proteome</keyword>